<keyword evidence="1" id="KW-0472">Membrane</keyword>
<keyword evidence="4" id="KW-1185">Reference proteome</keyword>
<dbReference type="AlphaFoldDB" id="A0A7K3M5T4"/>
<reference evidence="3 4" key="1">
    <citation type="submission" date="2019-11" db="EMBL/GenBank/DDBJ databases">
        <authorList>
            <person name="Li X.-J."/>
            <person name="Feng X.-M."/>
        </authorList>
    </citation>
    <scope>NUCLEOTIDE SEQUENCE [LARGE SCALE GENOMIC DNA]</scope>
    <source>
        <strain evidence="3 4">XMNu-373</strain>
    </source>
</reference>
<sequence length="147" mass="15369">MWSRQEAGQITVLIIGLAIILGLAVAVIVNASNVFLERRSLASWADGAVTAAAQQVSHTHLYGGESVRTLPLSEAAARQAVADYAVRTNLTSRLDDFAIVDVAVESGSGRVTVELAASTPFMLAGDLTSGLTSFRVTARSTAVVPLE</sequence>
<evidence type="ECO:0000259" key="2">
    <source>
        <dbReference type="Pfam" id="PF13400"/>
    </source>
</evidence>
<keyword evidence="1" id="KW-0812">Transmembrane</keyword>
<dbReference type="EMBL" id="WLZY01000005">
    <property type="protein sequence ID" value="NDL58606.1"/>
    <property type="molecule type" value="Genomic_DNA"/>
</dbReference>
<keyword evidence="1" id="KW-1133">Transmembrane helix</keyword>
<dbReference type="InterPro" id="IPR028087">
    <property type="entry name" value="Tad_N"/>
</dbReference>
<dbReference type="Proteomes" id="UP000460435">
    <property type="component" value="Unassembled WGS sequence"/>
</dbReference>
<dbReference type="RefSeq" id="WP_162451299.1">
    <property type="nucleotide sequence ID" value="NZ_WLZY01000005.1"/>
</dbReference>
<organism evidence="3 4">
    <name type="scientific">Phytoactinopolyspora mesophila</name>
    <dbReference type="NCBI Taxonomy" id="2650750"/>
    <lineage>
        <taxon>Bacteria</taxon>
        <taxon>Bacillati</taxon>
        <taxon>Actinomycetota</taxon>
        <taxon>Actinomycetes</taxon>
        <taxon>Jiangellales</taxon>
        <taxon>Jiangellaceae</taxon>
        <taxon>Phytoactinopolyspora</taxon>
    </lineage>
</organism>
<gene>
    <name evidence="3" type="ORF">F7O44_16170</name>
</gene>
<accession>A0A7K3M5T4</accession>
<evidence type="ECO:0000313" key="4">
    <source>
        <dbReference type="Proteomes" id="UP000460435"/>
    </source>
</evidence>
<comment type="caution">
    <text evidence="3">The sequence shown here is derived from an EMBL/GenBank/DDBJ whole genome shotgun (WGS) entry which is preliminary data.</text>
</comment>
<protein>
    <recommendedName>
        <fullName evidence="2">Putative Flp pilus-assembly TadG-like N-terminal domain-containing protein</fullName>
    </recommendedName>
</protein>
<proteinExistence type="predicted"/>
<dbReference type="Pfam" id="PF13400">
    <property type="entry name" value="Tad"/>
    <property type="match status" value="1"/>
</dbReference>
<name>A0A7K3M5T4_9ACTN</name>
<feature type="transmembrane region" description="Helical" evidence="1">
    <location>
        <begin position="12"/>
        <end position="36"/>
    </location>
</feature>
<evidence type="ECO:0000313" key="3">
    <source>
        <dbReference type="EMBL" id="NDL58606.1"/>
    </source>
</evidence>
<feature type="domain" description="Putative Flp pilus-assembly TadG-like N-terminal" evidence="2">
    <location>
        <begin position="8"/>
        <end position="55"/>
    </location>
</feature>
<evidence type="ECO:0000256" key="1">
    <source>
        <dbReference type="SAM" id="Phobius"/>
    </source>
</evidence>